<name>A0A4R2KBN0_9GAMM</name>
<dbReference type="Pfam" id="PF02566">
    <property type="entry name" value="OsmC"/>
    <property type="match status" value="1"/>
</dbReference>
<protein>
    <submittedName>
        <fullName evidence="1">Peroxiredoxin-like protein</fullName>
    </submittedName>
</protein>
<dbReference type="AlphaFoldDB" id="A0A4R2KBN0"/>
<comment type="caution">
    <text evidence="1">The sequence shown here is derived from an EMBL/GenBank/DDBJ whole genome shotgun (WGS) entry which is preliminary data.</text>
</comment>
<dbReference type="Proteomes" id="UP000294980">
    <property type="component" value="Unassembled WGS sequence"/>
</dbReference>
<dbReference type="RefSeq" id="WP_117319653.1">
    <property type="nucleotide sequence ID" value="NZ_QQSW01000033.1"/>
</dbReference>
<sequence>MQDLPHHYTASAHGADTGSITLNASNVPDISSAAPAEFGGPGDQWSPESLLVAAVADCFILTFRAIARASKLEWAHLECSAEGTLDRVERVTRFTAVHIVATLTVPEGTDPEKAEKLLHKAEENCLITNSLNVEPQLTTHVNHSR</sequence>
<dbReference type="InterPro" id="IPR003718">
    <property type="entry name" value="OsmC/Ohr_fam"/>
</dbReference>
<dbReference type="PANTHER" id="PTHR42830">
    <property type="entry name" value="OSMOTICALLY INDUCIBLE FAMILY PROTEIN"/>
    <property type="match status" value="1"/>
</dbReference>
<dbReference type="EMBL" id="SLWX01000027">
    <property type="protein sequence ID" value="TCO70234.1"/>
    <property type="molecule type" value="Genomic_DNA"/>
</dbReference>
<evidence type="ECO:0000313" key="2">
    <source>
        <dbReference type="Proteomes" id="UP000294980"/>
    </source>
</evidence>
<dbReference type="OrthoDB" id="9795405at2"/>
<proteinExistence type="predicted"/>
<dbReference type="InterPro" id="IPR036102">
    <property type="entry name" value="OsmC/Ohrsf"/>
</dbReference>
<reference evidence="1 2" key="1">
    <citation type="submission" date="2019-03" db="EMBL/GenBank/DDBJ databases">
        <title>Genomic Encyclopedia of Type Strains, Phase IV (KMG-IV): sequencing the most valuable type-strain genomes for metagenomic binning, comparative biology and taxonomic classification.</title>
        <authorList>
            <person name="Goeker M."/>
        </authorList>
    </citation>
    <scope>NUCLEOTIDE SEQUENCE [LARGE SCALE GENOMIC DNA]</scope>
    <source>
        <strain evidence="1 2">DSM 23344</strain>
    </source>
</reference>
<dbReference type="PANTHER" id="PTHR42830:SF2">
    <property type="entry name" value="OSMC_OHR FAMILY PROTEIN"/>
    <property type="match status" value="1"/>
</dbReference>
<accession>A0A4R2KBN0</accession>
<organism evidence="1 2">
    <name type="scientific">Chromatocurvus halotolerans</name>
    <dbReference type="NCBI Taxonomy" id="1132028"/>
    <lineage>
        <taxon>Bacteria</taxon>
        <taxon>Pseudomonadati</taxon>
        <taxon>Pseudomonadota</taxon>
        <taxon>Gammaproteobacteria</taxon>
        <taxon>Cellvibrionales</taxon>
        <taxon>Halieaceae</taxon>
        <taxon>Chromatocurvus</taxon>
    </lineage>
</organism>
<dbReference type="Gene3D" id="3.30.300.20">
    <property type="match status" value="1"/>
</dbReference>
<evidence type="ECO:0000313" key="1">
    <source>
        <dbReference type="EMBL" id="TCO70234.1"/>
    </source>
</evidence>
<keyword evidence="2" id="KW-1185">Reference proteome</keyword>
<dbReference type="InterPro" id="IPR052707">
    <property type="entry name" value="OsmC_Ohr_Peroxiredoxin"/>
</dbReference>
<dbReference type="SUPFAM" id="SSF82784">
    <property type="entry name" value="OsmC-like"/>
    <property type="match status" value="1"/>
</dbReference>
<gene>
    <name evidence="1" type="ORF">EV688_12719</name>
</gene>
<dbReference type="InterPro" id="IPR015946">
    <property type="entry name" value="KH_dom-like_a/b"/>
</dbReference>